<feature type="compositionally biased region" description="Basic and acidic residues" evidence="17">
    <location>
        <begin position="1942"/>
        <end position="1953"/>
    </location>
</feature>
<feature type="compositionally biased region" description="Basic and acidic residues" evidence="17">
    <location>
        <begin position="1726"/>
        <end position="1737"/>
    </location>
</feature>
<evidence type="ECO:0000256" key="9">
    <source>
        <dbReference type="ARBA" id="ARBA00023136"/>
    </source>
</evidence>
<dbReference type="GO" id="GO:0004930">
    <property type="term" value="F:G protein-coupled receptor activity"/>
    <property type="evidence" value="ECO:0007669"/>
    <property type="project" value="UniProtKB-KW"/>
</dbReference>
<dbReference type="GO" id="GO:0045211">
    <property type="term" value="C:postsynaptic membrane"/>
    <property type="evidence" value="ECO:0007669"/>
    <property type="project" value="UniProtKB-SubCell"/>
</dbReference>
<feature type="compositionally biased region" description="Basic and acidic residues" evidence="17">
    <location>
        <begin position="1680"/>
        <end position="1689"/>
    </location>
</feature>
<dbReference type="InterPro" id="IPR017978">
    <property type="entry name" value="GPCR_3_C"/>
</dbReference>
<feature type="compositionally biased region" description="Polar residues" evidence="17">
    <location>
        <begin position="810"/>
        <end position="833"/>
    </location>
</feature>
<keyword evidence="12" id="KW-0325">Glycoprotein</keyword>
<sequence length="2126" mass="235890">MNTVFLYSGDYSVLGIVECDRAYSLTGQNGPLPRGFYGSLRPSMDALANTANFLNMIFQASDLRESSVREDIEWYHAMVRALLEADPLIRQALLTFDADPASTTPQLVLRASRNPAPPRYQNILLQDLSSQWESLHLPAPPTSTLSKRVLLNDLSTLDTPKWGRGDSYVTNRSGVRWANGPFLECEDGRFLPGWLLTLSTSFYGLKPDLSPEFRGVIRVDVNVQGLDVNQCDTGDAWFANTHQCNRTTMECQPITGQGFRLGQYCCRCREGYYKGGALNGSGGEGGGVCYPALPICLPCWPGCKHCEDGTPCWVEEDWFLRAGVLAVQGFFMLLVFISMLVAYQFRRSRRIRASGLLLLETILFGSLLLYFPVFILYFKPSTFRCILLRWVRLLGFAIVYGTVTLKIYRVLKVFLSRTAQRVPYMSSIHLLRLLGVMVVTVSWFLCAWTAGVLQNRDRNVPLLIISTTSDGQGFSLCDLDRWDYMMAVAELMFLCWGSLLCSAVKPVPSAFHEPRYIGIAIHNELLLSSMFHLLRFVMPSLHPDWMLLLFFTHTHVTITVTLALLFIPKFLHVSRAGREEIAEEVYEDEVELRRSGSYLNSSFTSAVWSDHSLDPDDIRDELKKLYGQLEVHKTKKMTANNPHLQKKRSSRRGLGRSIIKRITEIPESMSRQCSRDGKEVNLGSRDVTHAESSKRAPDTFSVNYKDQSVKQPSPVLRKSQSDYDYVTDKDPSLHDSMLRATLAKRCSQRSETDSLYMAPLVCKSASAQNLTVDNNLLLPGPTKLHKSLSLASSKTHSLEDTSRVGRDTQGEQGQSQQDVTIKDQTSSALVQSQSYDKAEVCPWELAERPANKNQPHVTFAPSEEEPESPEGLSSPILKHICPWDHLPVPTPVESPAGDSQGGEAECESPRPQAPISASVPGSPKNMRVFSFRTSTQKWLSVKSFVGSVDASIKEKDKKETAGDTVKKLDSISQKSQGSVATIAVIAKLKLKTPSISSAEVKSQSVSNLEKKYNVSSIDKRTQQKRSMTTVDVKPALVKQAAIRLSSSDSSERSPRRIVVVQSTVYPWESEDMQKDSMYENVFISSKNTAHSTAKTPSTHRRGCQIRPALSVAQSDICPWDVPASSQQAPQRQQSIIADICPWEVEELEEDPKAPARVSVCPWESEEVLKRQESILGEVCPSEASVSAIPISSASNQSEKKSEGLNKKPTDVCPWETDETPQISQGLKPQESVRVDVCPWDVVDSFPEKVKVAIIYENVHPQENKGLHKAPPKCQETIHANVCPWESEETPKSQDGVQENVCPWESTDTPSIGKQDVQTKSTEQPKSAPEKLSVPIAKACPWEFPDPPKDLTVLCPWEKEESPMPPIAIKITKGSFSQETTVAKTNICPWDIGDQEETEGKDSPCTNVCPWETQGRTQADPKKTDSVQVNICPWETEKPEQQESTPAIVSIETGKTKRPDSALADVCPWETGATDEPDKTKRRDGTQTDIGPWETEDPKKTEEKDGVKVDVCPWETGETEKTNGQDSAKADISKETQKEKRRDSVRVNICPWDTDVPEEPETIKKQDGVRADVCPWETGPAEESEKTKSQDSIKAGICPWETGPAEESEKTQIQDSTKADICPWETGPAEESEKTKSQDSIKTDICPWETGPAEESENTKSQDSTKADICPWETGPAEESENTKSQDSTKADICPWETGPAEESEKTKSQDSTKADILPWETGPAEESEKTKSQDSIKADICPWETGPAEESEKTQIQDSTKADICPWETGPAEESENTKSQDSTKADICPWETGPAEESENTKSQDSTKADICPWGTGPAEESEKTKSQDSTKADILPWETGPAEESEKTKSQDSIKADICPWETGLAEKSEKTKSQDSTKADICPWETGPAEESEKTKSQDSTKADILPWETGPAEESEKTKSQDSTKADICPWETGPAEESEKTKSQDSTKADICPWETGPAEESEKTKSQDSTKADICPWETVDPIEPEKIKKQSVREDVCSWETDEPEKSAEKEETMIASGIQDITETQGALSMEEGDAAEPVAGSTQTAEAAKANMPLARRDAMCPWEMEGTKSPSSPSSITEHDNNSDVFTWEPENILEEEEEEDDAESAAEAFVFPSDL</sequence>
<feature type="region of interest" description="Disordered" evidence="17">
    <location>
        <begin position="669"/>
        <end position="721"/>
    </location>
</feature>
<dbReference type="PANTHER" id="PTHR32546:SF7">
    <property type="entry name" value="G-PROTEIN COUPLED RECEPTOR 179-RELATED"/>
    <property type="match status" value="1"/>
</dbReference>
<reference evidence="20" key="2">
    <citation type="submission" date="2025-08" db="UniProtKB">
        <authorList>
            <consortium name="Ensembl"/>
        </authorList>
    </citation>
    <scope>IDENTIFICATION</scope>
</reference>
<feature type="region of interest" description="Disordered" evidence="17">
    <location>
        <begin position="847"/>
        <end position="924"/>
    </location>
</feature>
<evidence type="ECO:0000256" key="12">
    <source>
        <dbReference type="ARBA" id="ARBA00023180"/>
    </source>
</evidence>
<accession>A0AAZ3RVA3</accession>
<evidence type="ECO:0000259" key="19">
    <source>
        <dbReference type="PROSITE" id="PS50259"/>
    </source>
</evidence>
<keyword evidence="6 18" id="KW-1133">Transmembrane helix</keyword>
<keyword evidence="4 18" id="KW-0812">Transmembrane</keyword>
<evidence type="ECO:0000256" key="2">
    <source>
        <dbReference type="ARBA" id="ARBA00007242"/>
    </source>
</evidence>
<dbReference type="Proteomes" id="UP000694402">
    <property type="component" value="Unassembled WGS sequence"/>
</dbReference>
<keyword evidence="15" id="KW-0966">Cell projection</keyword>
<feature type="compositionally biased region" description="Basic and acidic residues" evidence="17">
    <location>
        <begin position="1475"/>
        <end position="1485"/>
    </location>
</feature>
<feature type="compositionally biased region" description="Basic and acidic residues" evidence="17">
    <location>
        <begin position="1560"/>
        <end position="1569"/>
    </location>
</feature>
<evidence type="ECO:0000256" key="6">
    <source>
        <dbReference type="ARBA" id="ARBA00022989"/>
    </source>
</evidence>
<feature type="compositionally biased region" description="Basic and acidic residues" evidence="17">
    <location>
        <begin position="1197"/>
        <end position="1209"/>
    </location>
</feature>
<comment type="similarity">
    <text evidence="2">Belongs to the G-protein coupled receptor 3 family.</text>
</comment>
<dbReference type="CDD" id="cd15293">
    <property type="entry name" value="7tmC_GPR158-like"/>
    <property type="match status" value="1"/>
</dbReference>
<reference evidence="20" key="3">
    <citation type="submission" date="2025-09" db="UniProtKB">
        <authorList>
            <consortium name="Ensembl"/>
        </authorList>
    </citation>
    <scope>IDENTIFICATION</scope>
</reference>
<feature type="region of interest" description="Disordered" evidence="17">
    <location>
        <begin position="2036"/>
        <end position="2126"/>
    </location>
</feature>
<feature type="compositionally biased region" description="Basic and acidic residues" evidence="17">
    <location>
        <begin position="1495"/>
        <end position="1507"/>
    </location>
</feature>
<keyword evidence="14" id="KW-0628">Postsynaptic cell membrane</keyword>
<feature type="transmembrane region" description="Helical" evidence="18">
    <location>
        <begin position="546"/>
        <end position="567"/>
    </location>
</feature>
<feature type="compositionally biased region" description="Basic and acidic residues" evidence="17">
    <location>
        <begin position="1894"/>
        <end position="1905"/>
    </location>
</feature>
<feature type="region of interest" description="Disordered" evidence="17">
    <location>
        <begin position="788"/>
        <end position="833"/>
    </location>
</feature>
<feature type="transmembrane region" description="Helical" evidence="18">
    <location>
        <begin position="390"/>
        <end position="408"/>
    </location>
</feature>
<protein>
    <recommendedName>
        <fullName evidence="19">G-protein coupled receptors family 3 profile domain-containing protein</fullName>
    </recommendedName>
</protein>
<keyword evidence="7" id="KW-0770">Synapse</keyword>
<feature type="compositionally biased region" description="Basic and acidic residues" evidence="17">
    <location>
        <begin position="1918"/>
        <end position="1929"/>
    </location>
</feature>
<gene>
    <name evidence="20" type="primary">LOC112266080</name>
</gene>
<feature type="compositionally biased region" description="Basic and acidic residues" evidence="17">
    <location>
        <begin position="1517"/>
        <end position="1544"/>
    </location>
</feature>
<dbReference type="PANTHER" id="PTHR32546">
    <property type="entry name" value="G-PROTEIN COUPLED RECEPTOR 158-RELATED"/>
    <property type="match status" value="1"/>
</dbReference>
<feature type="transmembrane region" description="Helical" evidence="18">
    <location>
        <begin position="318"/>
        <end position="343"/>
    </location>
</feature>
<evidence type="ECO:0000256" key="15">
    <source>
        <dbReference type="ARBA" id="ARBA00023273"/>
    </source>
</evidence>
<comment type="subcellular location">
    <subcellularLocation>
        <location evidence="1">Cell projection</location>
        <location evidence="1">Neuron projection</location>
    </subcellularLocation>
    <subcellularLocation>
        <location evidence="16">Postsynaptic cell membrane</location>
        <topology evidence="16">Multi-pass membrane protein</topology>
    </subcellularLocation>
</comment>
<feature type="transmembrane region" description="Helical" evidence="18">
    <location>
        <begin position="484"/>
        <end position="504"/>
    </location>
</feature>
<evidence type="ECO:0000256" key="10">
    <source>
        <dbReference type="ARBA" id="ARBA00023157"/>
    </source>
</evidence>
<keyword evidence="5" id="KW-0732">Signal</keyword>
<evidence type="ECO:0000256" key="4">
    <source>
        <dbReference type="ARBA" id="ARBA00022692"/>
    </source>
</evidence>
<keyword evidence="9 18" id="KW-0472">Membrane</keyword>
<evidence type="ECO:0000313" key="21">
    <source>
        <dbReference type="Proteomes" id="UP000694402"/>
    </source>
</evidence>
<evidence type="ECO:0000256" key="5">
    <source>
        <dbReference type="ARBA" id="ARBA00022729"/>
    </source>
</evidence>
<dbReference type="InterPro" id="IPR054714">
    <property type="entry name" value="GPR158_179_extracellular"/>
</dbReference>
<evidence type="ECO:0000256" key="18">
    <source>
        <dbReference type="SAM" id="Phobius"/>
    </source>
</evidence>
<dbReference type="GeneTree" id="ENSGT00940000160776"/>
<feature type="compositionally biased region" description="Basic and acidic residues" evidence="17">
    <location>
        <begin position="1630"/>
        <end position="1641"/>
    </location>
</feature>
<feature type="region of interest" description="Disordered" evidence="17">
    <location>
        <begin position="1450"/>
        <end position="2019"/>
    </location>
</feature>
<name>A0AAZ3RVA3_ONCTS</name>
<feature type="compositionally biased region" description="Polar residues" evidence="17">
    <location>
        <begin position="700"/>
        <end position="711"/>
    </location>
</feature>
<feature type="compositionally biased region" description="Basic and acidic residues" evidence="17">
    <location>
        <begin position="1846"/>
        <end position="1857"/>
    </location>
</feature>
<organism evidence="20 21">
    <name type="scientific">Oncorhynchus tshawytscha</name>
    <name type="common">Chinook salmon</name>
    <name type="synonym">Salmo tshawytscha</name>
    <dbReference type="NCBI Taxonomy" id="74940"/>
    <lineage>
        <taxon>Eukaryota</taxon>
        <taxon>Metazoa</taxon>
        <taxon>Chordata</taxon>
        <taxon>Craniata</taxon>
        <taxon>Vertebrata</taxon>
        <taxon>Euteleostomi</taxon>
        <taxon>Actinopterygii</taxon>
        <taxon>Neopterygii</taxon>
        <taxon>Teleostei</taxon>
        <taxon>Protacanthopterygii</taxon>
        <taxon>Salmoniformes</taxon>
        <taxon>Salmonidae</taxon>
        <taxon>Salmoninae</taxon>
        <taxon>Oncorhynchus</taxon>
    </lineage>
</organism>
<feature type="compositionally biased region" description="Basic and acidic residues" evidence="17">
    <location>
        <begin position="1867"/>
        <end position="1881"/>
    </location>
</feature>
<evidence type="ECO:0000256" key="17">
    <source>
        <dbReference type="SAM" id="MobiDB-lite"/>
    </source>
</evidence>
<feature type="compositionally biased region" description="Basic and acidic residues" evidence="17">
    <location>
        <begin position="1702"/>
        <end position="1713"/>
    </location>
</feature>
<proteinExistence type="inferred from homology"/>
<feature type="compositionally biased region" description="Acidic residues" evidence="17">
    <location>
        <begin position="2102"/>
        <end position="2115"/>
    </location>
</feature>
<feature type="compositionally biased region" description="Basic and acidic residues" evidence="17">
    <location>
        <begin position="1966"/>
        <end position="1977"/>
    </location>
</feature>
<feature type="compositionally biased region" description="Basic and acidic residues" evidence="17">
    <location>
        <begin position="1800"/>
        <end position="1809"/>
    </location>
</feature>
<feature type="region of interest" description="Disordered" evidence="17">
    <location>
        <begin position="1286"/>
        <end position="1331"/>
    </location>
</feature>
<reference evidence="21" key="1">
    <citation type="journal article" date="2018" name="PLoS ONE">
        <title>Chinook salmon (Oncorhynchus tshawytscha) genome and transcriptome.</title>
        <authorList>
            <person name="Christensen K.A."/>
            <person name="Leong J.S."/>
            <person name="Sakhrani D."/>
            <person name="Biagi C.A."/>
            <person name="Minkley D.R."/>
            <person name="Withler R.E."/>
            <person name="Rondeau E.B."/>
            <person name="Koop B.F."/>
            <person name="Devlin R.H."/>
        </authorList>
    </citation>
    <scope>NUCLEOTIDE SEQUENCE [LARGE SCALE GENOMIC DNA]</scope>
</reference>
<evidence type="ECO:0000256" key="8">
    <source>
        <dbReference type="ARBA" id="ARBA00023040"/>
    </source>
</evidence>
<keyword evidence="10" id="KW-1015">Disulfide bond</keyword>
<feature type="region of interest" description="Disordered" evidence="17">
    <location>
        <begin position="1190"/>
        <end position="1227"/>
    </location>
</feature>
<dbReference type="Pfam" id="PF00003">
    <property type="entry name" value="7tm_3"/>
    <property type="match status" value="1"/>
</dbReference>
<dbReference type="Ensembl" id="ENSOTST00005118695.1">
    <property type="protein sequence ID" value="ENSOTSP00005145048.1"/>
    <property type="gene ID" value="ENSOTSG00005031643.2"/>
</dbReference>
<feature type="compositionally biased region" description="Polar residues" evidence="17">
    <location>
        <begin position="1305"/>
        <end position="1324"/>
    </location>
</feature>
<feature type="transmembrane region" description="Helical" evidence="18">
    <location>
        <begin position="355"/>
        <end position="378"/>
    </location>
</feature>
<evidence type="ECO:0000256" key="13">
    <source>
        <dbReference type="ARBA" id="ARBA00023224"/>
    </source>
</evidence>
<feature type="transmembrane region" description="Helical" evidence="18">
    <location>
        <begin position="429"/>
        <end position="453"/>
    </location>
</feature>
<keyword evidence="3" id="KW-1003">Cell membrane</keyword>
<dbReference type="InterPro" id="IPR043458">
    <property type="entry name" value="GPR158/179"/>
</dbReference>
<evidence type="ECO:0000313" key="20">
    <source>
        <dbReference type="Ensembl" id="ENSOTSP00005145048.1"/>
    </source>
</evidence>
<keyword evidence="13" id="KW-0807">Transducer</keyword>
<feature type="domain" description="G-protein coupled receptors family 3 profile" evidence="19">
    <location>
        <begin position="320"/>
        <end position="569"/>
    </location>
</feature>
<feature type="compositionally biased region" description="Basic and acidic residues" evidence="17">
    <location>
        <begin position="1776"/>
        <end position="1785"/>
    </location>
</feature>
<evidence type="ECO:0000256" key="14">
    <source>
        <dbReference type="ARBA" id="ARBA00023257"/>
    </source>
</evidence>
<evidence type="ECO:0000256" key="7">
    <source>
        <dbReference type="ARBA" id="ARBA00023018"/>
    </source>
</evidence>
<evidence type="ECO:0000256" key="3">
    <source>
        <dbReference type="ARBA" id="ARBA00022475"/>
    </source>
</evidence>
<dbReference type="GO" id="GO:0043005">
    <property type="term" value="C:neuron projection"/>
    <property type="evidence" value="ECO:0007669"/>
    <property type="project" value="UniProtKB-SubCell"/>
</dbReference>
<keyword evidence="11" id="KW-0675">Receptor</keyword>
<dbReference type="PROSITE" id="PS50259">
    <property type="entry name" value="G_PROTEIN_RECEP_F3_4"/>
    <property type="match status" value="1"/>
</dbReference>
<evidence type="ECO:0000256" key="11">
    <source>
        <dbReference type="ARBA" id="ARBA00023170"/>
    </source>
</evidence>
<feature type="compositionally biased region" description="Basic and acidic residues" evidence="17">
    <location>
        <begin position="1822"/>
        <end position="1833"/>
    </location>
</feature>
<keyword evidence="8" id="KW-0297">G-protein coupled receptor</keyword>
<feature type="compositionally biased region" description="Basic and acidic residues" evidence="17">
    <location>
        <begin position="686"/>
        <end position="697"/>
    </location>
</feature>
<evidence type="ECO:0000256" key="1">
    <source>
        <dbReference type="ARBA" id="ARBA00004487"/>
    </source>
</evidence>
<feature type="compositionally biased region" description="Basic and acidic residues" evidence="17">
    <location>
        <begin position="1990"/>
        <end position="2003"/>
    </location>
</feature>
<dbReference type="Pfam" id="PF22572">
    <property type="entry name" value="GPR158_179_EC"/>
    <property type="match status" value="1"/>
</dbReference>
<feature type="compositionally biased region" description="Basic and acidic residues" evidence="17">
    <location>
        <begin position="796"/>
        <end position="809"/>
    </location>
</feature>
<evidence type="ECO:0000256" key="16">
    <source>
        <dbReference type="ARBA" id="ARBA00034104"/>
    </source>
</evidence>
<keyword evidence="21" id="KW-1185">Reference proteome</keyword>
<feature type="compositionally biased region" description="Basic and acidic residues" evidence="17">
    <location>
        <begin position="1656"/>
        <end position="1665"/>
    </location>
</feature>